<keyword evidence="1" id="KW-0812">Transmembrane</keyword>
<feature type="transmembrane region" description="Helical" evidence="1">
    <location>
        <begin position="175"/>
        <end position="195"/>
    </location>
</feature>
<dbReference type="Proteomes" id="UP001516400">
    <property type="component" value="Unassembled WGS sequence"/>
</dbReference>
<evidence type="ECO:0000313" key="3">
    <source>
        <dbReference type="Proteomes" id="UP001516400"/>
    </source>
</evidence>
<comment type="caution">
    <text evidence="2">The sequence shown here is derived from an EMBL/GenBank/DDBJ whole genome shotgun (WGS) entry which is preliminary data.</text>
</comment>
<reference evidence="2 3" key="1">
    <citation type="journal article" date="2021" name="BMC Biol.">
        <title>Horizontally acquired antibacterial genes associated with adaptive radiation of ladybird beetles.</title>
        <authorList>
            <person name="Li H.S."/>
            <person name="Tang X.F."/>
            <person name="Huang Y.H."/>
            <person name="Xu Z.Y."/>
            <person name="Chen M.L."/>
            <person name="Du X.Y."/>
            <person name="Qiu B.Y."/>
            <person name="Chen P.T."/>
            <person name="Zhang W."/>
            <person name="Slipinski A."/>
            <person name="Escalona H.E."/>
            <person name="Waterhouse R.M."/>
            <person name="Zwick A."/>
            <person name="Pang H."/>
        </authorList>
    </citation>
    <scope>NUCLEOTIDE SEQUENCE [LARGE SCALE GENOMIC DNA]</scope>
    <source>
        <strain evidence="2">SYSU2018</strain>
    </source>
</reference>
<protein>
    <submittedName>
        <fullName evidence="2">Uncharacterized protein</fullName>
    </submittedName>
</protein>
<organism evidence="2 3">
    <name type="scientific">Cryptolaemus montrouzieri</name>
    <dbReference type="NCBI Taxonomy" id="559131"/>
    <lineage>
        <taxon>Eukaryota</taxon>
        <taxon>Metazoa</taxon>
        <taxon>Ecdysozoa</taxon>
        <taxon>Arthropoda</taxon>
        <taxon>Hexapoda</taxon>
        <taxon>Insecta</taxon>
        <taxon>Pterygota</taxon>
        <taxon>Neoptera</taxon>
        <taxon>Endopterygota</taxon>
        <taxon>Coleoptera</taxon>
        <taxon>Polyphaga</taxon>
        <taxon>Cucujiformia</taxon>
        <taxon>Coccinelloidea</taxon>
        <taxon>Coccinellidae</taxon>
        <taxon>Scymninae</taxon>
        <taxon>Scymnini</taxon>
        <taxon>Cryptolaemus</taxon>
    </lineage>
</organism>
<evidence type="ECO:0000256" key="1">
    <source>
        <dbReference type="SAM" id="Phobius"/>
    </source>
</evidence>
<name>A0ABD2NF64_9CUCU</name>
<evidence type="ECO:0000313" key="2">
    <source>
        <dbReference type="EMBL" id="KAL3277244.1"/>
    </source>
</evidence>
<accession>A0ABD2NF64</accession>
<dbReference type="AlphaFoldDB" id="A0ABD2NF64"/>
<gene>
    <name evidence="2" type="ORF">HHI36_012595</name>
</gene>
<keyword evidence="1" id="KW-0472">Membrane</keyword>
<dbReference type="EMBL" id="JABFTP020000103">
    <property type="protein sequence ID" value="KAL3277244.1"/>
    <property type="molecule type" value="Genomic_DNA"/>
</dbReference>
<proteinExistence type="predicted"/>
<sequence>MNTLYKGRYTYLLLGPNYAPSDVETFQDMMDRNLYVSFAPFRKYAIISAFPEFENYTNSLILDPEKIDSLDMVAFQKNAAILMSYDQVKYIEKNYTDAEGRSLLQLVHPLKLNLLIGSVFLKNNTHFCRLNRYLSLLHEHGFEENIMSKYKLSDHDKESRRVKKQRHEKIEMKHLVGPFALLIFGLLLATLNLFVEILMKRM</sequence>
<keyword evidence="1" id="KW-1133">Transmembrane helix</keyword>
<keyword evidence="3" id="KW-1185">Reference proteome</keyword>